<sequence>MARSMKMYNCYLIGVSLSVFGLASGMEMYSHTSLKHLDFFTKYYTYPTKIEENMLRSSNVLGAIGK</sequence>
<accession>A0A8X7NN06</accession>
<dbReference type="AlphaFoldDB" id="A0A8X7NN06"/>
<dbReference type="Proteomes" id="UP000590412">
    <property type="component" value="Unassembled WGS sequence"/>
</dbReference>
<dbReference type="OrthoDB" id="10308290at2759"/>
<evidence type="ECO:0000313" key="2">
    <source>
        <dbReference type="Proteomes" id="UP000590412"/>
    </source>
</evidence>
<name>A0A8X7NN06_CANPA</name>
<proteinExistence type="predicted"/>
<reference evidence="1" key="1">
    <citation type="submission" date="2020-03" db="EMBL/GenBank/DDBJ databases">
        <title>FDA dAtabase for Regulatory Grade micrObial Sequences (FDA-ARGOS): Supporting development and validation of Infectious Disease Dx tests.</title>
        <authorList>
            <person name="Campos J."/>
            <person name="Goldberg B."/>
            <person name="Tallon L."/>
            <person name="Sadzewicz L."/>
            <person name="Vavikolanu K."/>
            <person name="Mehta A."/>
            <person name="Aluvathingal J."/>
            <person name="Nadendla S."/>
            <person name="Nandy P."/>
            <person name="Geyer C."/>
            <person name="Yan Y."/>
            <person name="Sichtig H."/>
        </authorList>
    </citation>
    <scope>NUCLEOTIDE SEQUENCE [LARGE SCALE GENOMIC DNA]</scope>
    <source>
        <strain evidence="1">FDAARGOS_652</strain>
    </source>
</reference>
<dbReference type="EMBL" id="JABWAB010000004">
    <property type="protein sequence ID" value="KAF6052989.1"/>
    <property type="molecule type" value="Genomic_DNA"/>
</dbReference>
<comment type="caution">
    <text evidence="1">The sequence shown here is derived from an EMBL/GenBank/DDBJ whole genome shotgun (WGS) entry which is preliminary data.</text>
</comment>
<organism evidence="1 2">
    <name type="scientific">Candida parapsilosis</name>
    <name type="common">Yeast</name>
    <dbReference type="NCBI Taxonomy" id="5480"/>
    <lineage>
        <taxon>Eukaryota</taxon>
        <taxon>Fungi</taxon>
        <taxon>Dikarya</taxon>
        <taxon>Ascomycota</taxon>
        <taxon>Saccharomycotina</taxon>
        <taxon>Pichiomycetes</taxon>
        <taxon>Debaryomycetaceae</taxon>
        <taxon>Candida/Lodderomyces clade</taxon>
        <taxon>Candida</taxon>
    </lineage>
</organism>
<gene>
    <name evidence="1" type="ORF">FOB60_003245</name>
</gene>
<protein>
    <submittedName>
        <fullName evidence="1">Uncharacterized protein</fullName>
    </submittedName>
</protein>
<evidence type="ECO:0000313" key="1">
    <source>
        <dbReference type="EMBL" id="KAF6052989.1"/>
    </source>
</evidence>